<comment type="caution">
    <text evidence="1">The sequence shown here is derived from an EMBL/GenBank/DDBJ whole genome shotgun (WGS) entry which is preliminary data.</text>
</comment>
<dbReference type="AlphaFoldDB" id="A0A7C3ZVC0"/>
<gene>
    <name evidence="1" type="ORF">ENR15_08790</name>
</gene>
<evidence type="ECO:0000313" key="1">
    <source>
        <dbReference type="EMBL" id="HGG00729.1"/>
    </source>
</evidence>
<name>A0A7C3ZVC0_9CYAN</name>
<reference evidence="1" key="1">
    <citation type="journal article" date="2020" name="mSystems">
        <title>Genome- and Community-Level Interaction Insights into Carbon Utilization and Element Cycling Functions of Hydrothermarchaeota in Hydrothermal Sediment.</title>
        <authorList>
            <person name="Zhou Z."/>
            <person name="Liu Y."/>
            <person name="Xu W."/>
            <person name="Pan J."/>
            <person name="Luo Z.H."/>
            <person name="Li M."/>
        </authorList>
    </citation>
    <scope>NUCLEOTIDE SEQUENCE [LARGE SCALE GENOMIC DNA]</scope>
    <source>
        <strain evidence="1">SpSt-374</strain>
    </source>
</reference>
<proteinExistence type="predicted"/>
<organism evidence="1">
    <name type="scientific">Planktothricoides sp. SpSt-374</name>
    <dbReference type="NCBI Taxonomy" id="2282167"/>
    <lineage>
        <taxon>Bacteria</taxon>
        <taxon>Bacillati</taxon>
        <taxon>Cyanobacteriota</taxon>
        <taxon>Cyanophyceae</taxon>
        <taxon>Oscillatoriophycideae</taxon>
        <taxon>Oscillatoriales</taxon>
        <taxon>Oscillatoriaceae</taxon>
        <taxon>Planktothricoides</taxon>
    </lineage>
</organism>
<evidence type="ECO:0008006" key="2">
    <source>
        <dbReference type="Google" id="ProtNLM"/>
    </source>
</evidence>
<sequence>MLVAVACVVGFSLIPQKLQAEQWRLVREGILFGISGMAVLQQQDSSVSFVIVHDNKNPDEGRLAVLTISPQQPPRYLPLSWPNSAEMPVDLEAITAVPGAGEPSFMAATSYGKIYHLRISANQEVSVVGVFDLPPYPEGSNFEGFALQEINGKLLAFWVHRGSNEDPGVIYWGTMDLSSSKITLVGEATVRVPFPVRPQLSSGRGSVRHISDLKVDPAGIVYISSATDSGDDGPFASAWYAVGAVTVAPDRVEFRQNPSLVPLRRFPDRKIEAFELLPGASGGVVFGSDDENMGGWLYTD</sequence>
<protein>
    <recommendedName>
        <fullName evidence="2">DUF3616 domain-containing protein</fullName>
    </recommendedName>
</protein>
<dbReference type="EMBL" id="DSPX01000086">
    <property type="protein sequence ID" value="HGG00729.1"/>
    <property type="molecule type" value="Genomic_DNA"/>
</dbReference>
<accession>A0A7C3ZVC0</accession>